<dbReference type="PANTHER" id="PTHR43066">
    <property type="entry name" value="RHOMBOID-RELATED PROTEIN"/>
    <property type="match status" value="1"/>
</dbReference>
<accession>A0A1I5NBA9</accession>
<feature type="transmembrane region" description="Helical" evidence="5">
    <location>
        <begin position="159"/>
        <end position="176"/>
    </location>
</feature>
<dbReference type="InterPro" id="IPR023826">
    <property type="entry name" value="Rhom-like_SP_proteobac"/>
</dbReference>
<dbReference type="RefSeq" id="WP_074926385.1">
    <property type="nucleotide sequence ID" value="NZ_FOWR01000009.1"/>
</dbReference>
<proteinExistence type="predicted"/>
<dbReference type="Gene3D" id="1.20.1540.10">
    <property type="entry name" value="Rhomboid-like"/>
    <property type="match status" value="1"/>
</dbReference>
<keyword evidence="4 5" id="KW-0472">Membrane</keyword>
<evidence type="ECO:0000313" key="8">
    <source>
        <dbReference type="Proteomes" id="UP000182692"/>
    </source>
</evidence>
<dbReference type="GO" id="GO:0004252">
    <property type="term" value="F:serine-type endopeptidase activity"/>
    <property type="evidence" value="ECO:0007669"/>
    <property type="project" value="InterPro"/>
</dbReference>
<dbReference type="EMBL" id="FOWR01000009">
    <property type="protein sequence ID" value="SFP19059.1"/>
    <property type="molecule type" value="Genomic_DNA"/>
</dbReference>
<feature type="domain" description="Peptidase S54 rhomboid" evidence="6">
    <location>
        <begin position="36"/>
        <end position="176"/>
    </location>
</feature>
<evidence type="ECO:0000313" key="7">
    <source>
        <dbReference type="EMBL" id="SFP19059.1"/>
    </source>
</evidence>
<evidence type="ECO:0000256" key="4">
    <source>
        <dbReference type="ARBA" id="ARBA00023136"/>
    </source>
</evidence>
<dbReference type="SUPFAM" id="SSF144091">
    <property type="entry name" value="Rhomboid-like"/>
    <property type="match status" value="1"/>
</dbReference>
<feature type="transmembrane region" description="Helical" evidence="5">
    <location>
        <begin position="99"/>
        <end position="116"/>
    </location>
</feature>
<dbReference type="InterPro" id="IPR022764">
    <property type="entry name" value="Peptidase_S54_rhomboid_dom"/>
</dbReference>
<evidence type="ECO:0000256" key="1">
    <source>
        <dbReference type="ARBA" id="ARBA00004141"/>
    </source>
</evidence>
<dbReference type="GeneID" id="35871848"/>
<evidence type="ECO:0000256" key="5">
    <source>
        <dbReference type="SAM" id="Phobius"/>
    </source>
</evidence>
<dbReference type="AlphaFoldDB" id="A0A1I5NBA9"/>
<evidence type="ECO:0000256" key="2">
    <source>
        <dbReference type="ARBA" id="ARBA00022692"/>
    </source>
</evidence>
<dbReference type="OrthoDB" id="196054at2"/>
<dbReference type="GO" id="GO:0016020">
    <property type="term" value="C:membrane"/>
    <property type="evidence" value="ECO:0007669"/>
    <property type="project" value="UniProtKB-SubCell"/>
</dbReference>
<dbReference type="NCBIfam" id="TIGR03902">
    <property type="entry name" value="rhom_GG_sort"/>
    <property type="match status" value="1"/>
</dbReference>
<dbReference type="Pfam" id="PF01694">
    <property type="entry name" value="Rhomboid"/>
    <property type="match status" value="1"/>
</dbReference>
<gene>
    <name evidence="7" type="ORF">SAMN03084138_01555</name>
</gene>
<dbReference type="Proteomes" id="UP000182692">
    <property type="component" value="Unassembled WGS sequence"/>
</dbReference>
<dbReference type="STRING" id="1121869.SAMN03084138_01555"/>
<comment type="subcellular location">
    <subcellularLocation>
        <location evidence="1">Membrane</location>
        <topology evidence="1">Multi-pass membrane protein</topology>
    </subcellularLocation>
</comment>
<reference evidence="7 8" key="1">
    <citation type="submission" date="2016-10" db="EMBL/GenBank/DDBJ databases">
        <authorList>
            <person name="de Groot N.N."/>
        </authorList>
    </citation>
    <scope>NUCLEOTIDE SEQUENCE [LARGE SCALE GENOMIC DNA]</scope>
    <source>
        <strain evidence="7 8">DSM 15893</strain>
    </source>
</reference>
<name>A0A1I5NBA9_9GAMM</name>
<keyword evidence="3 5" id="KW-1133">Transmembrane helix</keyword>
<feature type="transmembrane region" description="Helical" evidence="5">
    <location>
        <begin position="123"/>
        <end position="139"/>
    </location>
</feature>
<sequence length="180" mass="19892">MPVYRLLGLIAIVAIVAQTPAIHHWMIWDRADIEAGQWWRIVTGNLTHTNVPHLVMNLAAFAALTVLHRRYYNARSLVMMIWCMMVAIGIVMFWSPFSWYAGLSGVLHGLFVWGVIRDIQNKVPLGWMLLVGVSAKLAYEAYAGGDSMTAQLIDAGVAYQAHLAGAAVGLLFALTTKKPD</sequence>
<feature type="transmembrane region" description="Helical" evidence="5">
    <location>
        <begin position="74"/>
        <end position="93"/>
    </location>
</feature>
<feature type="transmembrane region" description="Helical" evidence="5">
    <location>
        <begin position="45"/>
        <end position="67"/>
    </location>
</feature>
<evidence type="ECO:0000256" key="3">
    <source>
        <dbReference type="ARBA" id="ARBA00022989"/>
    </source>
</evidence>
<keyword evidence="2 5" id="KW-0812">Transmembrane</keyword>
<organism evidence="7 8">
    <name type="scientific">Enterovibrio norvegicus DSM 15893</name>
    <dbReference type="NCBI Taxonomy" id="1121869"/>
    <lineage>
        <taxon>Bacteria</taxon>
        <taxon>Pseudomonadati</taxon>
        <taxon>Pseudomonadota</taxon>
        <taxon>Gammaproteobacteria</taxon>
        <taxon>Vibrionales</taxon>
        <taxon>Vibrionaceae</taxon>
        <taxon>Enterovibrio</taxon>
    </lineage>
</organism>
<keyword evidence="7" id="KW-0378">Hydrolase</keyword>
<dbReference type="GO" id="GO:0006508">
    <property type="term" value="P:proteolysis"/>
    <property type="evidence" value="ECO:0007669"/>
    <property type="project" value="UniProtKB-KW"/>
</dbReference>
<dbReference type="InterPro" id="IPR035952">
    <property type="entry name" value="Rhomboid-like_sf"/>
</dbReference>
<keyword evidence="7" id="KW-0645">Protease</keyword>
<evidence type="ECO:0000259" key="6">
    <source>
        <dbReference type="Pfam" id="PF01694"/>
    </source>
</evidence>
<protein>
    <submittedName>
        <fullName evidence="7">Rhomboid family GlyGly-CTERM serine protease</fullName>
    </submittedName>
</protein>